<organism evidence="9 10">
    <name type="scientific">Methylomagnum ishizawai</name>
    <dbReference type="NCBI Taxonomy" id="1760988"/>
    <lineage>
        <taxon>Bacteria</taxon>
        <taxon>Pseudomonadati</taxon>
        <taxon>Pseudomonadota</taxon>
        <taxon>Gammaproteobacteria</taxon>
        <taxon>Methylococcales</taxon>
        <taxon>Methylococcaceae</taxon>
        <taxon>Methylomagnum</taxon>
    </lineage>
</organism>
<feature type="compositionally biased region" description="Polar residues" evidence="7">
    <location>
        <begin position="1"/>
        <end position="11"/>
    </location>
</feature>
<dbReference type="SUPFAM" id="SSF140864">
    <property type="entry name" value="TROVE domain-like"/>
    <property type="match status" value="1"/>
</dbReference>
<dbReference type="EMBL" id="FXAM01000001">
    <property type="protein sequence ID" value="SMF95650.1"/>
    <property type="molecule type" value="Genomic_DNA"/>
</dbReference>
<dbReference type="OrthoDB" id="208855at2"/>
<dbReference type="Proteomes" id="UP000192923">
    <property type="component" value="Unassembled WGS sequence"/>
</dbReference>
<dbReference type="Gene3D" id="3.40.50.410">
    <property type="entry name" value="von Willebrand factor, type A domain"/>
    <property type="match status" value="1"/>
</dbReference>
<evidence type="ECO:0000256" key="2">
    <source>
        <dbReference type="ARBA" id="ARBA00007814"/>
    </source>
</evidence>
<keyword evidence="6 9" id="KW-0687">Ribonucleoprotein</keyword>
<dbReference type="AlphaFoldDB" id="A0A1Y6CZL6"/>
<dbReference type="GO" id="GO:1990904">
    <property type="term" value="C:ribonucleoprotein complex"/>
    <property type="evidence" value="ECO:0007669"/>
    <property type="project" value="UniProtKB-KW"/>
</dbReference>
<evidence type="ECO:0000256" key="7">
    <source>
        <dbReference type="SAM" id="MobiDB-lite"/>
    </source>
</evidence>
<keyword evidence="10" id="KW-1185">Reference proteome</keyword>
<keyword evidence="4" id="KW-0479">Metal-binding</keyword>
<name>A0A1Y6CZL6_9GAMM</name>
<dbReference type="SUPFAM" id="SSF53300">
    <property type="entry name" value="vWA-like"/>
    <property type="match status" value="1"/>
</dbReference>
<evidence type="ECO:0000313" key="10">
    <source>
        <dbReference type="Proteomes" id="UP000192923"/>
    </source>
</evidence>
<dbReference type="InterPro" id="IPR037214">
    <property type="entry name" value="TROVE_dom_sf"/>
</dbReference>
<evidence type="ECO:0000313" key="9">
    <source>
        <dbReference type="EMBL" id="SMF95650.1"/>
    </source>
</evidence>
<dbReference type="Pfam" id="PF25045">
    <property type="entry name" value="vWA_Ro60"/>
    <property type="match status" value="1"/>
</dbReference>
<reference evidence="9 10" key="1">
    <citation type="submission" date="2016-12" db="EMBL/GenBank/DDBJ databases">
        <authorList>
            <person name="Song W.-J."/>
            <person name="Kurnit D.M."/>
        </authorList>
    </citation>
    <scope>NUCLEOTIDE SEQUENCE [LARGE SCALE GENOMIC DNA]</scope>
    <source>
        <strain evidence="9 10">175</strain>
    </source>
</reference>
<evidence type="ECO:0000256" key="3">
    <source>
        <dbReference type="ARBA" id="ARBA00022490"/>
    </source>
</evidence>
<evidence type="ECO:0000256" key="4">
    <source>
        <dbReference type="ARBA" id="ARBA00022723"/>
    </source>
</evidence>
<evidence type="ECO:0000256" key="5">
    <source>
        <dbReference type="ARBA" id="ARBA00022884"/>
    </source>
</evidence>
<keyword evidence="5" id="KW-0694">RNA-binding</keyword>
<dbReference type="GO" id="GO:0003723">
    <property type="term" value="F:RNA binding"/>
    <property type="evidence" value="ECO:0007669"/>
    <property type="project" value="UniProtKB-KW"/>
</dbReference>
<dbReference type="GO" id="GO:0005737">
    <property type="term" value="C:cytoplasm"/>
    <property type="evidence" value="ECO:0007669"/>
    <property type="project" value="UniProtKB-SubCell"/>
</dbReference>
<dbReference type="GO" id="GO:0046872">
    <property type="term" value="F:metal ion binding"/>
    <property type="evidence" value="ECO:0007669"/>
    <property type="project" value="UniProtKB-KW"/>
</dbReference>
<dbReference type="RefSeq" id="WP_085216263.1">
    <property type="nucleotide sequence ID" value="NZ_FXAM01000001.1"/>
</dbReference>
<evidence type="ECO:0000259" key="8">
    <source>
        <dbReference type="PROSITE" id="PS50988"/>
    </source>
</evidence>
<feature type="region of interest" description="Disordered" evidence="7">
    <location>
        <begin position="1"/>
        <end position="20"/>
    </location>
</feature>
<dbReference type="InterPro" id="IPR008858">
    <property type="entry name" value="TROVE_dom"/>
</dbReference>
<dbReference type="STRING" id="1760988.SAMN02949497_3020"/>
<dbReference type="PANTHER" id="PTHR14202">
    <property type="entry name" value="60 KDA RIBONUCLEOPROTEIN SSA/RO"/>
    <property type="match status" value="1"/>
</dbReference>
<comment type="subcellular location">
    <subcellularLocation>
        <location evidence="1">Cytoplasm</location>
    </subcellularLocation>
</comment>
<dbReference type="InterPro" id="IPR056800">
    <property type="entry name" value="vWA_Ro60"/>
</dbReference>
<comment type="similarity">
    <text evidence="2">Belongs to the Ro 60 kDa family.</text>
</comment>
<protein>
    <submittedName>
        <fullName evidence="9">SS-A/Ro ribonucleoprotein</fullName>
    </submittedName>
</protein>
<keyword evidence="3" id="KW-0963">Cytoplasm</keyword>
<dbReference type="PROSITE" id="PS50988">
    <property type="entry name" value="TROVE"/>
    <property type="match status" value="1"/>
</dbReference>
<gene>
    <name evidence="9" type="ORF">SAMN02949497_3020</name>
</gene>
<proteinExistence type="inferred from homology"/>
<feature type="domain" description="TROVE" evidence="8">
    <location>
        <begin position="20"/>
        <end position="325"/>
    </location>
</feature>
<dbReference type="InterPro" id="IPR040322">
    <property type="entry name" value="TROVE2"/>
</dbReference>
<evidence type="ECO:0000256" key="1">
    <source>
        <dbReference type="ARBA" id="ARBA00004496"/>
    </source>
</evidence>
<dbReference type="InterPro" id="IPR036465">
    <property type="entry name" value="vWFA_dom_sf"/>
</dbReference>
<dbReference type="PANTHER" id="PTHR14202:SF0">
    <property type="entry name" value="RNA-BINDING PROTEIN RO60"/>
    <property type="match status" value="1"/>
</dbReference>
<accession>A0A1Y6CZL6</accession>
<sequence>MANPQLFQSTRGRALPVADGRNHEGAPAYAFSPKHRLAQYAATGCLNGTFYAGAEAQLATILDLCREVEPRFIAKTAVYCRERGYMKDIPALLAAVLTLRGPEFLPQVFDRVVGNGRMLRNFVQILRSGAVGRKSLGTRPKKLVQHWLNQASEKDLLNAAVGNAPSLVDVVKMVHPKPAEPWREAFFAWLIGKPYDAAALPPITQAFEAWKRDPGGEPPEVPFQMLTALNLDTKQWARIARCSGWQMVRMNLNTFARHGVFAMEGMAEVVADKLRDPAAIARAKVFPYQLLAAYRSVGQGVPAQVREALQQAMETALANVPELAGRVVVCPDVSGSMRSPVTGQRGSATTSVRCVDVAALVAAALLRKNPETRVLPFETDVVSVALDARATVLANAERLAAVGGGGTNCSAPLALLNREKARADLVVFVSDNQSWVDAVRHGATATLKEWEIFRQRNPEARLVCIDIQPYGTTQAAERGDILNIGGFSDEVFKVLAAFAAGQLTAAHWAGVIEEMVL</sequence>
<evidence type="ECO:0000256" key="6">
    <source>
        <dbReference type="ARBA" id="ARBA00023274"/>
    </source>
</evidence>